<dbReference type="WBParaSite" id="GPUH_0001992101-mRNA-1">
    <property type="protein sequence ID" value="GPUH_0001992101-mRNA-1"/>
    <property type="gene ID" value="GPUH_0001992101"/>
</dbReference>
<evidence type="ECO:0000313" key="1">
    <source>
        <dbReference type="EMBL" id="VDN34833.1"/>
    </source>
</evidence>
<dbReference type="OrthoDB" id="3437960at2759"/>
<organism evidence="3">
    <name type="scientific">Gongylonema pulchrum</name>
    <dbReference type="NCBI Taxonomy" id="637853"/>
    <lineage>
        <taxon>Eukaryota</taxon>
        <taxon>Metazoa</taxon>
        <taxon>Ecdysozoa</taxon>
        <taxon>Nematoda</taxon>
        <taxon>Chromadorea</taxon>
        <taxon>Rhabditida</taxon>
        <taxon>Spirurina</taxon>
        <taxon>Spiruromorpha</taxon>
        <taxon>Spiruroidea</taxon>
        <taxon>Gongylonematidae</taxon>
        <taxon>Gongylonema</taxon>
    </lineage>
</organism>
<accession>A0A183EG05</accession>
<dbReference type="EMBL" id="UYRT01089371">
    <property type="protein sequence ID" value="VDN34833.1"/>
    <property type="molecule type" value="Genomic_DNA"/>
</dbReference>
<proteinExistence type="predicted"/>
<gene>
    <name evidence="1" type="ORF">GPUH_LOCUS19895</name>
</gene>
<name>A0A183EG05_9BILA</name>
<evidence type="ECO:0000313" key="3">
    <source>
        <dbReference type="WBParaSite" id="GPUH_0001992101-mRNA-1"/>
    </source>
</evidence>
<reference evidence="3" key="1">
    <citation type="submission" date="2016-06" db="UniProtKB">
        <authorList>
            <consortium name="WormBaseParasite"/>
        </authorList>
    </citation>
    <scope>IDENTIFICATION</scope>
</reference>
<dbReference type="Proteomes" id="UP000271098">
    <property type="component" value="Unassembled WGS sequence"/>
</dbReference>
<protein>
    <submittedName>
        <fullName evidence="3">SH2 domain-containing protein</fullName>
    </submittedName>
</protein>
<evidence type="ECO:0000313" key="2">
    <source>
        <dbReference type="Proteomes" id="UP000271098"/>
    </source>
</evidence>
<keyword evidence="2" id="KW-1185">Reference proteome</keyword>
<sequence length="174" mass="19576">MNFVPRDAVTVPRGGCDLHLGSHCNYELLVVSAAYLGLFLQVNGESRHVIYTLWVSSCEDPLLLYFCRIDSEGDSIALRYTYRTPSVIRNMVEGANLPRSNPKFTMINLIGEREMGLFIRLAAAPHDSSIPSALRLALHSPSANDWKKHLLLFIENLQVNPYFFFCLTDGNAEI</sequence>
<reference evidence="1 2" key="2">
    <citation type="submission" date="2018-11" db="EMBL/GenBank/DDBJ databases">
        <authorList>
            <consortium name="Pathogen Informatics"/>
        </authorList>
    </citation>
    <scope>NUCLEOTIDE SEQUENCE [LARGE SCALE GENOMIC DNA]</scope>
</reference>
<dbReference type="AlphaFoldDB" id="A0A183EG05"/>